<evidence type="ECO:0000313" key="6">
    <source>
        <dbReference type="EMBL" id="GJM55337.1"/>
    </source>
</evidence>
<dbReference type="InterPro" id="IPR036847">
    <property type="entry name" value="RimP_C_sf"/>
</dbReference>
<dbReference type="SUPFAM" id="SSF74942">
    <property type="entry name" value="YhbC-like, C-terminal domain"/>
    <property type="match status" value="1"/>
</dbReference>
<reference evidence="6" key="1">
    <citation type="journal article" date="2022" name="Int. J. Syst. Evol. Microbiol.">
        <title>Granulimonas faecalis gen. nov., sp. nov., and Leptogranulimonas caecicola gen. nov., sp. nov., novel lactate-producing Atopobiaceae bacteria isolated from mouse intestines, and an emended description of the family Atopobiaceae.</title>
        <authorList>
            <person name="Morinaga K."/>
            <person name="Kusada H."/>
            <person name="Sakamoto S."/>
            <person name="Murakami T."/>
            <person name="Toyoda A."/>
            <person name="Mori H."/>
            <person name="Meng X.Y."/>
            <person name="Takashino M."/>
            <person name="Murotomi K."/>
            <person name="Tamaki H."/>
        </authorList>
    </citation>
    <scope>NUCLEOTIDE SEQUENCE</scope>
    <source>
        <strain evidence="6">OPF53</strain>
    </source>
</reference>
<dbReference type="CDD" id="cd01734">
    <property type="entry name" value="YlxS_C"/>
    <property type="match status" value="1"/>
</dbReference>
<dbReference type="PANTHER" id="PTHR33867">
    <property type="entry name" value="RIBOSOME MATURATION FACTOR RIMP"/>
    <property type="match status" value="1"/>
</dbReference>
<dbReference type="InterPro" id="IPR003728">
    <property type="entry name" value="Ribosome_maturation_RimP"/>
</dbReference>
<evidence type="ECO:0000259" key="4">
    <source>
        <dbReference type="Pfam" id="PF02576"/>
    </source>
</evidence>
<organism evidence="6 7">
    <name type="scientific">Granulimonas faecalis</name>
    <dbReference type="NCBI Taxonomy" id="2894155"/>
    <lineage>
        <taxon>Bacteria</taxon>
        <taxon>Bacillati</taxon>
        <taxon>Actinomycetota</taxon>
        <taxon>Coriobacteriia</taxon>
        <taxon>Coriobacteriales</taxon>
        <taxon>Kribbibacteriaceae</taxon>
        <taxon>Granulimonas</taxon>
    </lineage>
</organism>
<comment type="caution">
    <text evidence="6">The sequence shown here is derived from an EMBL/GenBank/DDBJ whole genome shotgun (WGS) entry which is preliminary data.</text>
</comment>
<keyword evidence="2 3" id="KW-0690">Ribosome biogenesis</keyword>
<dbReference type="PANTHER" id="PTHR33867:SF1">
    <property type="entry name" value="RIBOSOME MATURATION FACTOR RIMP"/>
    <property type="match status" value="1"/>
</dbReference>
<dbReference type="Pfam" id="PF17384">
    <property type="entry name" value="DUF150_C"/>
    <property type="match status" value="1"/>
</dbReference>
<dbReference type="SUPFAM" id="SSF75420">
    <property type="entry name" value="YhbC-like, N-terminal domain"/>
    <property type="match status" value="1"/>
</dbReference>
<dbReference type="HAMAP" id="MF_01077">
    <property type="entry name" value="RimP"/>
    <property type="match status" value="1"/>
</dbReference>
<dbReference type="InterPro" id="IPR028998">
    <property type="entry name" value="RimP_C"/>
</dbReference>
<gene>
    <name evidence="3 6" type="primary">rimP</name>
    <name evidence="6" type="ORF">ATOP_09920</name>
</gene>
<proteinExistence type="inferred from homology"/>
<dbReference type="Pfam" id="PF02576">
    <property type="entry name" value="RimP_N"/>
    <property type="match status" value="1"/>
</dbReference>
<dbReference type="AlphaFoldDB" id="A0AAV5B2K5"/>
<sequence length="155" mass="16507">MAVKDIRSRLLEALEAEAAAHGADIVDVEVAGASKAPVVRVRVDRAEPGEPVSLDEVASHNGWVGDVVEALDPFPGSYTLEVSSPGLDRPLRRPADFERFVGEPVQVRMAGHGGRRTFTGTLMGLQGDDVVVECDDGTHALPLADVQSAKLRPVF</sequence>
<comment type="function">
    <text evidence="3">Required for maturation of 30S ribosomal subunits.</text>
</comment>
<keyword evidence="7" id="KW-1185">Reference proteome</keyword>
<protein>
    <recommendedName>
        <fullName evidence="3">Ribosome maturation factor RimP</fullName>
    </recommendedName>
</protein>
<accession>A0AAV5B2K5</accession>
<feature type="domain" description="Ribosome maturation factor RimP C-terminal" evidence="5">
    <location>
        <begin position="91"/>
        <end position="155"/>
    </location>
</feature>
<evidence type="ECO:0000256" key="3">
    <source>
        <dbReference type="HAMAP-Rule" id="MF_01077"/>
    </source>
</evidence>
<dbReference type="InterPro" id="IPR035956">
    <property type="entry name" value="RimP_N_sf"/>
</dbReference>
<evidence type="ECO:0000259" key="5">
    <source>
        <dbReference type="Pfam" id="PF17384"/>
    </source>
</evidence>
<evidence type="ECO:0000256" key="2">
    <source>
        <dbReference type="ARBA" id="ARBA00022517"/>
    </source>
</evidence>
<comment type="subcellular location">
    <subcellularLocation>
        <location evidence="3">Cytoplasm</location>
    </subcellularLocation>
</comment>
<dbReference type="Gene3D" id="2.30.30.180">
    <property type="entry name" value="Ribosome maturation factor RimP, C-terminal domain"/>
    <property type="match status" value="1"/>
</dbReference>
<dbReference type="Gene3D" id="3.30.300.70">
    <property type="entry name" value="RimP-like superfamily, N-terminal"/>
    <property type="match status" value="1"/>
</dbReference>
<dbReference type="GO" id="GO:0005829">
    <property type="term" value="C:cytosol"/>
    <property type="evidence" value="ECO:0007669"/>
    <property type="project" value="TreeGrafter"/>
</dbReference>
<keyword evidence="1 3" id="KW-0963">Cytoplasm</keyword>
<dbReference type="InterPro" id="IPR028989">
    <property type="entry name" value="RimP_N"/>
</dbReference>
<evidence type="ECO:0000313" key="7">
    <source>
        <dbReference type="Proteomes" id="UP001055025"/>
    </source>
</evidence>
<dbReference type="GO" id="GO:0000028">
    <property type="term" value="P:ribosomal small subunit assembly"/>
    <property type="evidence" value="ECO:0007669"/>
    <property type="project" value="TreeGrafter"/>
</dbReference>
<feature type="domain" description="Ribosome maturation factor RimP N-terminal" evidence="4">
    <location>
        <begin position="18"/>
        <end position="88"/>
    </location>
</feature>
<dbReference type="EMBL" id="BQKC01000001">
    <property type="protein sequence ID" value="GJM55337.1"/>
    <property type="molecule type" value="Genomic_DNA"/>
</dbReference>
<dbReference type="Proteomes" id="UP001055025">
    <property type="component" value="Unassembled WGS sequence"/>
</dbReference>
<comment type="similarity">
    <text evidence="3">Belongs to the RimP family.</text>
</comment>
<evidence type="ECO:0000256" key="1">
    <source>
        <dbReference type="ARBA" id="ARBA00022490"/>
    </source>
</evidence>
<name>A0AAV5B2K5_9ACTN</name>
<dbReference type="RefSeq" id="WP_135977359.1">
    <property type="nucleotide sequence ID" value="NZ_BQKC01000001.1"/>
</dbReference>
<dbReference type="GO" id="GO:0006412">
    <property type="term" value="P:translation"/>
    <property type="evidence" value="ECO:0007669"/>
    <property type="project" value="TreeGrafter"/>
</dbReference>